<accession>A0A3B0MNF8</accession>
<proteinExistence type="predicted"/>
<dbReference type="EMBL" id="UIVS01000002">
    <property type="protein sequence ID" value="SVP91354.1"/>
    <property type="molecule type" value="Genomic_DNA"/>
</dbReference>
<sequence>MVEDSEQTGDKSLLDMKMKEFENAKTLLISSKRPKAFLIRTACELLAGGTEVLILSALGDAMGLCLQLQMLLVSKNAATTFRIETLLNKCTSEKSKNPFYIPGLLVFMRKHPEFKGSRISPGYIVFSPRTSTFTPLFDSEPTEFVLSVNAGNPDLTVGGSGVNGAFAKLLGELGHDLGSYTTLFKRLAEQARNNNKSDETQHVAYEHEPNSQVLFAMCRLPNDPSYFKLPNEGLVFVTLFNNKYPFTNDHNLGFVYVVGPNGANYDVDGFLESVHKLGDNLVTTLCDYNGMAKRETAKKLPRVTLCRLCLVSGGVYKHKDVTKLDVAKSLLNGIAEGYRHGPTPRFNFAYDEDVFRIVSVTNKLL</sequence>
<dbReference type="AlphaFoldDB" id="A0A3B0MNF8"/>
<reference evidence="2" key="1">
    <citation type="submission" date="2018-07" db="EMBL/GenBank/DDBJ databases">
        <authorList>
            <person name="Quirk P.G."/>
            <person name="Krulwich T.A."/>
        </authorList>
    </citation>
    <scope>NUCLEOTIDE SEQUENCE</scope>
    <source>
        <strain evidence="2">Anand</strain>
    </source>
</reference>
<name>A0A3B0MNF8_THEAN</name>
<gene>
    <name evidence="1" type="ORF">TAT_000152300</name>
    <name evidence="2" type="ORF">TAV_000152400</name>
</gene>
<evidence type="ECO:0000313" key="1">
    <source>
        <dbReference type="EMBL" id="SVP90812.1"/>
    </source>
</evidence>
<evidence type="ECO:0000313" key="2">
    <source>
        <dbReference type="EMBL" id="SVP91354.1"/>
    </source>
</evidence>
<protein>
    <submittedName>
        <fullName evidence="2">Uncharacterized protein</fullName>
    </submittedName>
</protein>
<organism evidence="2">
    <name type="scientific">Theileria annulata</name>
    <dbReference type="NCBI Taxonomy" id="5874"/>
    <lineage>
        <taxon>Eukaryota</taxon>
        <taxon>Sar</taxon>
        <taxon>Alveolata</taxon>
        <taxon>Apicomplexa</taxon>
        <taxon>Aconoidasida</taxon>
        <taxon>Piroplasmida</taxon>
        <taxon>Theileriidae</taxon>
        <taxon>Theileria</taxon>
    </lineage>
</organism>
<dbReference type="VEuPathDB" id="PiroplasmaDB:TA14330"/>
<dbReference type="EMBL" id="UIVT01000002">
    <property type="protein sequence ID" value="SVP90812.1"/>
    <property type="molecule type" value="Genomic_DNA"/>
</dbReference>